<evidence type="ECO:0000259" key="1">
    <source>
        <dbReference type="SMART" id="SM00953"/>
    </source>
</evidence>
<comment type="caution">
    <text evidence="2">The sequence shown here is derived from an EMBL/GenBank/DDBJ whole genome shotgun (WGS) entry which is preliminary data.</text>
</comment>
<dbReference type="InterPro" id="IPR014914">
    <property type="entry name" value="RES_dom"/>
</dbReference>
<evidence type="ECO:0000313" key="3">
    <source>
        <dbReference type="Proteomes" id="UP000050437"/>
    </source>
</evidence>
<dbReference type="RefSeq" id="WP_054572085.1">
    <property type="nucleotide sequence ID" value="NZ_LKKS01000025.1"/>
</dbReference>
<dbReference type="EMBL" id="LKKS01000025">
    <property type="protein sequence ID" value="KPM68137.1"/>
    <property type="molecule type" value="Genomic_DNA"/>
</dbReference>
<dbReference type="Proteomes" id="UP000050437">
    <property type="component" value="Unassembled WGS sequence"/>
</dbReference>
<dbReference type="Pfam" id="PF08808">
    <property type="entry name" value="RES"/>
    <property type="match status" value="1"/>
</dbReference>
<feature type="domain" description="RES" evidence="1">
    <location>
        <begin position="11"/>
        <end position="135"/>
    </location>
</feature>
<dbReference type="AlphaFoldDB" id="A0A0P7D1P0"/>
<gene>
    <name evidence="2" type="ORF">HB13667_03585</name>
</gene>
<accession>A0A0P7D1P0</accession>
<evidence type="ECO:0000313" key="2">
    <source>
        <dbReference type="EMBL" id="KPM68137.1"/>
    </source>
</evidence>
<dbReference type="SMART" id="SM00953">
    <property type="entry name" value="RES"/>
    <property type="match status" value="1"/>
</dbReference>
<organism evidence="2 3">
    <name type="scientific">Pseudomonas putida</name>
    <name type="common">Arthrobacter siderocapsulatus</name>
    <dbReference type="NCBI Taxonomy" id="303"/>
    <lineage>
        <taxon>Bacteria</taxon>
        <taxon>Pseudomonadati</taxon>
        <taxon>Pseudomonadota</taxon>
        <taxon>Gammaproteobacteria</taxon>
        <taxon>Pseudomonadales</taxon>
        <taxon>Pseudomonadaceae</taxon>
        <taxon>Pseudomonas</taxon>
    </lineage>
</organism>
<name>A0A0P7D1P0_PSEPU</name>
<sequence>MILWRISAYADLSGTGGLRVSGRWHQAGRPVVYAATSPAGAMLEVLVHLEIDPEDFPTTMRLLRIELPDTVSQAQLPALQPGWSSQTELTRGLGNRFLDECSALLLPVPSAIMPSTTNYLFNPRHLQANSARLEVEDFTPDSRLF</sequence>
<reference evidence="2 3" key="1">
    <citation type="submission" date="2015-10" db="EMBL/GenBank/DDBJ databases">
        <title>Pseudomonas putida clinical strains.</title>
        <authorList>
            <person name="Molina L."/>
            <person name="Udaondo Z."/>
        </authorList>
    </citation>
    <scope>NUCLEOTIDE SEQUENCE [LARGE SCALE GENOMIC DNA]</scope>
    <source>
        <strain evidence="2 3">HB13667</strain>
    </source>
</reference>
<proteinExistence type="predicted"/>
<protein>
    <recommendedName>
        <fullName evidence="1">RES domain-containing protein</fullName>
    </recommendedName>
</protein>